<feature type="transmembrane region" description="Helical" evidence="6">
    <location>
        <begin position="100"/>
        <end position="120"/>
    </location>
</feature>
<reference evidence="7 8" key="1">
    <citation type="submission" date="2020-08" db="EMBL/GenBank/DDBJ databases">
        <title>Genomic Encyclopedia of Type Strains, Phase IV (KMG-IV): sequencing the most valuable type-strain genomes for metagenomic binning, comparative biology and taxonomic classification.</title>
        <authorList>
            <person name="Goeker M."/>
        </authorList>
    </citation>
    <scope>NUCLEOTIDE SEQUENCE [LARGE SCALE GENOMIC DNA]</scope>
    <source>
        <strain evidence="7 8">DSM 22336</strain>
    </source>
</reference>
<dbReference type="PANTHER" id="PTHR33514:SF13">
    <property type="entry name" value="PROTEIN ABCI12, CHLOROPLASTIC"/>
    <property type="match status" value="1"/>
</dbReference>
<evidence type="ECO:0000256" key="4">
    <source>
        <dbReference type="ARBA" id="ARBA00022989"/>
    </source>
</evidence>
<dbReference type="Proteomes" id="UP000555393">
    <property type="component" value="Unassembled WGS sequence"/>
</dbReference>
<dbReference type="RefSeq" id="WP_246431312.1">
    <property type="nucleotide sequence ID" value="NZ_JACIIU010000013.1"/>
</dbReference>
<comment type="similarity">
    <text evidence="2">Belongs to the CbiQ family.</text>
</comment>
<name>A0A841LYJ4_9HYPH</name>
<gene>
    <name evidence="7" type="ORF">FHS77_002487</name>
</gene>
<evidence type="ECO:0000256" key="6">
    <source>
        <dbReference type="SAM" id="Phobius"/>
    </source>
</evidence>
<dbReference type="Pfam" id="PF02361">
    <property type="entry name" value="CbiQ"/>
    <property type="match status" value="1"/>
</dbReference>
<evidence type="ECO:0000313" key="7">
    <source>
        <dbReference type="EMBL" id="MBB6261920.1"/>
    </source>
</evidence>
<keyword evidence="4 6" id="KW-1133">Transmembrane helix</keyword>
<evidence type="ECO:0000256" key="1">
    <source>
        <dbReference type="ARBA" id="ARBA00004141"/>
    </source>
</evidence>
<protein>
    <submittedName>
        <fullName evidence="7">Biotin transport system permease protein</fullName>
    </submittedName>
</protein>
<dbReference type="EMBL" id="JACIIU010000013">
    <property type="protein sequence ID" value="MBB6261920.1"/>
    <property type="molecule type" value="Genomic_DNA"/>
</dbReference>
<keyword evidence="8" id="KW-1185">Reference proteome</keyword>
<evidence type="ECO:0000256" key="3">
    <source>
        <dbReference type="ARBA" id="ARBA00022692"/>
    </source>
</evidence>
<evidence type="ECO:0000256" key="2">
    <source>
        <dbReference type="ARBA" id="ARBA00008564"/>
    </source>
</evidence>
<evidence type="ECO:0000256" key="5">
    <source>
        <dbReference type="ARBA" id="ARBA00023136"/>
    </source>
</evidence>
<accession>A0A841LYJ4</accession>
<keyword evidence="5 6" id="KW-0472">Membrane</keyword>
<comment type="caution">
    <text evidence="7">The sequence shown here is derived from an EMBL/GenBank/DDBJ whole genome shotgun (WGS) entry which is preliminary data.</text>
</comment>
<comment type="subcellular location">
    <subcellularLocation>
        <location evidence="1">Membrane</location>
        <topology evidence="1">Multi-pass membrane protein</topology>
    </subcellularLocation>
</comment>
<dbReference type="GO" id="GO:0005886">
    <property type="term" value="C:plasma membrane"/>
    <property type="evidence" value="ECO:0007669"/>
    <property type="project" value="UniProtKB-ARBA"/>
</dbReference>
<dbReference type="InterPro" id="IPR003339">
    <property type="entry name" value="ABC/ECF_trnsptr_transmembrane"/>
</dbReference>
<dbReference type="CDD" id="cd16914">
    <property type="entry name" value="EcfT"/>
    <property type="match status" value="1"/>
</dbReference>
<evidence type="ECO:0000313" key="8">
    <source>
        <dbReference type="Proteomes" id="UP000555393"/>
    </source>
</evidence>
<organism evidence="7 8">
    <name type="scientific">Paenochrobactrum gallinarii</name>
    <dbReference type="NCBI Taxonomy" id="643673"/>
    <lineage>
        <taxon>Bacteria</taxon>
        <taxon>Pseudomonadati</taxon>
        <taxon>Pseudomonadota</taxon>
        <taxon>Alphaproteobacteria</taxon>
        <taxon>Hyphomicrobiales</taxon>
        <taxon>Brucellaceae</taxon>
        <taxon>Paenochrobactrum</taxon>
    </lineage>
</organism>
<keyword evidence="3 6" id="KW-0812">Transmembrane</keyword>
<dbReference type="AlphaFoldDB" id="A0A841LYJ4"/>
<dbReference type="PANTHER" id="PTHR33514">
    <property type="entry name" value="PROTEIN ABCI12, CHLOROPLASTIC"/>
    <property type="match status" value="1"/>
</dbReference>
<feature type="transmembrane region" description="Helical" evidence="6">
    <location>
        <begin position="70"/>
        <end position="88"/>
    </location>
</feature>
<proteinExistence type="inferred from homology"/>
<sequence>MTMGSRPVTTGGETGFLYSVRPAFKLCTLFVLSIALFSTHSLLILGAMSGIVFVGALVMCPSALKQWLCTWVLLLTIAVVVIWTAFAISMEAALITLLRLASLSLFATMVTVTTSIGQFIDTITNFARPLEKTGLVNARDIGLAIGLVIRFVPDVQARYRAVAEAHRARGLKLRLSTIIVPMVIGTLQSAEEIANAIDARNIRGPQEKL</sequence>